<dbReference type="EMBL" id="JAGQNY010000014">
    <property type="protein sequence ID" value="MCA9302384.1"/>
    <property type="molecule type" value="Genomic_DNA"/>
</dbReference>
<evidence type="ECO:0000313" key="1">
    <source>
        <dbReference type="EMBL" id="MCA9302384.1"/>
    </source>
</evidence>
<dbReference type="SUPFAM" id="SSF52309">
    <property type="entry name" value="N-(deoxy)ribosyltransferase-like"/>
    <property type="match status" value="1"/>
</dbReference>
<name>A0A955E0J5_UNCKA</name>
<reference evidence="1" key="1">
    <citation type="submission" date="2020-04" db="EMBL/GenBank/DDBJ databases">
        <authorList>
            <person name="Zhang T."/>
        </authorList>
    </citation>
    <scope>NUCLEOTIDE SEQUENCE</scope>
    <source>
        <strain evidence="1">HKST-UBA80</strain>
    </source>
</reference>
<dbReference type="Proteomes" id="UP000714817">
    <property type="component" value="Unassembled WGS sequence"/>
</dbReference>
<sequence length="172" mass="19568">MTKHTSPKGKIYFSGSLQGIKHKDPNFSYGLVQYMKSNGYDVLSEHVAARTHDEQDDIFLEKTGIDRRNPSTNDPWISAYKIDMDWVDEADYLIAVVDGASHGVGMEIMRALLKEERGLNKTTILCLVHEDNLDKLSWMLRGVPKEYNNFKVSTYKDLESAIKVVCSLLNTH</sequence>
<dbReference type="Gene3D" id="3.40.50.450">
    <property type="match status" value="1"/>
</dbReference>
<protein>
    <recommendedName>
        <fullName evidence="3">Nucleoside 2-deoxyribosyltransferase</fullName>
    </recommendedName>
</protein>
<dbReference type="AlphaFoldDB" id="A0A955E0J5"/>
<proteinExistence type="predicted"/>
<organism evidence="1 2">
    <name type="scientific">candidate division WWE3 bacterium</name>
    <dbReference type="NCBI Taxonomy" id="2053526"/>
    <lineage>
        <taxon>Bacteria</taxon>
        <taxon>Katanobacteria</taxon>
    </lineage>
</organism>
<dbReference type="GO" id="GO:0009159">
    <property type="term" value="P:deoxyribonucleoside monophosphate catabolic process"/>
    <property type="evidence" value="ECO:0007669"/>
    <property type="project" value="TreeGrafter"/>
</dbReference>
<reference evidence="1" key="2">
    <citation type="journal article" date="2021" name="Microbiome">
        <title>Successional dynamics and alternative stable states in a saline activated sludge microbial community over 9 years.</title>
        <authorList>
            <person name="Wang Y."/>
            <person name="Ye J."/>
            <person name="Ju F."/>
            <person name="Liu L."/>
            <person name="Boyd J.A."/>
            <person name="Deng Y."/>
            <person name="Parks D.H."/>
            <person name="Jiang X."/>
            <person name="Yin X."/>
            <person name="Woodcroft B.J."/>
            <person name="Tyson G.W."/>
            <person name="Hugenholtz P."/>
            <person name="Polz M.F."/>
            <person name="Zhang T."/>
        </authorList>
    </citation>
    <scope>NUCLEOTIDE SEQUENCE</scope>
    <source>
        <strain evidence="1">HKST-UBA80</strain>
    </source>
</reference>
<gene>
    <name evidence="1" type="ORF">KDA10_03450</name>
</gene>
<evidence type="ECO:0000313" key="2">
    <source>
        <dbReference type="Proteomes" id="UP000714817"/>
    </source>
</evidence>
<comment type="caution">
    <text evidence="1">The sequence shown here is derived from an EMBL/GenBank/DDBJ whole genome shotgun (WGS) entry which is preliminary data.</text>
</comment>
<dbReference type="PANTHER" id="PTHR15364:SF0">
    <property type="entry name" value="2'-DEOXYNUCLEOSIDE 5'-PHOSPHATE N-HYDROLASE 1"/>
    <property type="match status" value="1"/>
</dbReference>
<dbReference type="GO" id="GO:0070694">
    <property type="term" value="F:5-hydroxymethyl-dUMP N-hydrolase activity"/>
    <property type="evidence" value="ECO:0007669"/>
    <property type="project" value="TreeGrafter"/>
</dbReference>
<dbReference type="InterPro" id="IPR051239">
    <property type="entry name" value="2'-dNMP_N-hydrolase"/>
</dbReference>
<accession>A0A955E0J5</accession>
<evidence type="ECO:0008006" key="3">
    <source>
        <dbReference type="Google" id="ProtNLM"/>
    </source>
</evidence>
<dbReference type="PANTHER" id="PTHR15364">
    <property type="entry name" value="2'-DEOXYNUCLEOSIDE 5'-PHOSPHATE N-HYDROLASE 1"/>
    <property type="match status" value="1"/>
</dbReference>